<dbReference type="PRINTS" id="PR00413">
    <property type="entry name" value="HADHALOGNASE"/>
</dbReference>
<gene>
    <name evidence="2" type="ORF">PRZ48_007451</name>
</gene>
<keyword evidence="1" id="KW-0378">Hydrolase</keyword>
<dbReference type="Gene3D" id="1.10.150.750">
    <property type="match status" value="1"/>
</dbReference>
<dbReference type="PANTHER" id="PTHR43316:SF9">
    <property type="entry name" value="ACID DEHALOGENASE, PUTATIVE (AFU_ORTHOLOGUE AFUA_6G14460)-RELATED"/>
    <property type="match status" value="1"/>
</dbReference>
<dbReference type="SUPFAM" id="SSF56784">
    <property type="entry name" value="HAD-like"/>
    <property type="match status" value="1"/>
</dbReference>
<dbReference type="InterPro" id="IPR036412">
    <property type="entry name" value="HAD-like_sf"/>
</dbReference>
<dbReference type="InterPro" id="IPR023214">
    <property type="entry name" value="HAD_sf"/>
</dbReference>
<dbReference type="Pfam" id="PF00702">
    <property type="entry name" value="Hydrolase"/>
    <property type="match status" value="1"/>
</dbReference>
<evidence type="ECO:0008006" key="4">
    <source>
        <dbReference type="Google" id="ProtNLM"/>
    </source>
</evidence>
<dbReference type="InterPro" id="IPR051540">
    <property type="entry name" value="S-2-haloacid_dehalogenase"/>
</dbReference>
<dbReference type="Proteomes" id="UP001305779">
    <property type="component" value="Unassembled WGS sequence"/>
</dbReference>
<evidence type="ECO:0000313" key="3">
    <source>
        <dbReference type="Proteomes" id="UP001305779"/>
    </source>
</evidence>
<dbReference type="InterPro" id="IPR006439">
    <property type="entry name" value="HAD-SF_hydro_IA"/>
</dbReference>
<protein>
    <recommendedName>
        <fullName evidence="4">Haloacid dehalogenase</fullName>
    </recommendedName>
</protein>
<dbReference type="EMBL" id="JAXOVC010000005">
    <property type="protein sequence ID" value="KAK4501642.1"/>
    <property type="molecule type" value="Genomic_DNA"/>
</dbReference>
<dbReference type="PANTHER" id="PTHR43316">
    <property type="entry name" value="HYDROLASE, HALOACID DELAHOGENASE-RELATED"/>
    <property type="match status" value="1"/>
</dbReference>
<comment type="caution">
    <text evidence="2">The sequence shown here is derived from an EMBL/GenBank/DDBJ whole genome shotgun (WGS) entry which is preliminary data.</text>
</comment>
<name>A0ABR0EJL5_ZASCE</name>
<evidence type="ECO:0000313" key="2">
    <source>
        <dbReference type="EMBL" id="KAK4501642.1"/>
    </source>
</evidence>
<evidence type="ECO:0000256" key="1">
    <source>
        <dbReference type="ARBA" id="ARBA00022801"/>
    </source>
</evidence>
<organism evidence="2 3">
    <name type="scientific">Zasmidium cellare</name>
    <name type="common">Wine cellar mold</name>
    <name type="synonym">Racodium cellare</name>
    <dbReference type="NCBI Taxonomy" id="395010"/>
    <lineage>
        <taxon>Eukaryota</taxon>
        <taxon>Fungi</taxon>
        <taxon>Dikarya</taxon>
        <taxon>Ascomycota</taxon>
        <taxon>Pezizomycotina</taxon>
        <taxon>Dothideomycetes</taxon>
        <taxon>Dothideomycetidae</taxon>
        <taxon>Mycosphaerellales</taxon>
        <taxon>Mycosphaerellaceae</taxon>
        <taxon>Zasmidium</taxon>
    </lineage>
</organism>
<keyword evidence="3" id="KW-1185">Reference proteome</keyword>
<sequence length="251" mass="27981">MSPSLTDFKVLSFDCYGTLIDWETGIWTQLQPFIAHLPPNHPFQDRDTLIRRFNEHQRQFQRDQPKILYNEGLAGCFIKLADEAGIPYEQAEAEAFGNSAGSWPAFPDTVEALKVMKQYYKLVIISNVDNDNVHRTLEGPFAGVEIDAVLTAEDMGAYKPDHNNFRILFDTIEEKFGAGKGQLLHVAKSLPIDHVPAKELGLTSVWIARGPGGSTAMGGDVKEFEGKVAFSWRFASLGEMADEVERAFAGR</sequence>
<accession>A0ABR0EJL5</accession>
<reference evidence="2 3" key="1">
    <citation type="journal article" date="2023" name="G3 (Bethesda)">
        <title>A chromosome-level genome assembly of Zasmidium syzygii isolated from banana leaves.</title>
        <authorList>
            <person name="van Westerhoven A.C."/>
            <person name="Mehrabi R."/>
            <person name="Talebi R."/>
            <person name="Steentjes M.B.F."/>
            <person name="Corcolon B."/>
            <person name="Chong P.A."/>
            <person name="Kema G.H.J."/>
            <person name="Seidl M.F."/>
        </authorList>
    </citation>
    <scope>NUCLEOTIDE SEQUENCE [LARGE SCALE GENOMIC DNA]</scope>
    <source>
        <strain evidence="2 3">P124</strain>
    </source>
</reference>
<proteinExistence type="predicted"/>
<dbReference type="Gene3D" id="3.40.50.1000">
    <property type="entry name" value="HAD superfamily/HAD-like"/>
    <property type="match status" value="1"/>
</dbReference>